<dbReference type="EMBL" id="RYDJ01000011">
    <property type="protein sequence ID" value="RTZ03854.1"/>
    <property type="molecule type" value="Genomic_DNA"/>
</dbReference>
<evidence type="ECO:0000313" key="1">
    <source>
        <dbReference type="EMBL" id="RTZ03854.1"/>
    </source>
</evidence>
<proteinExistence type="predicted"/>
<organism evidence="1 2">
    <name type="scientific">Flavobacterium bomense</name>
    <dbReference type="NCBI Taxonomy" id="2497483"/>
    <lineage>
        <taxon>Bacteria</taxon>
        <taxon>Pseudomonadati</taxon>
        <taxon>Bacteroidota</taxon>
        <taxon>Flavobacteriia</taxon>
        <taxon>Flavobacteriales</taxon>
        <taxon>Flavobacteriaceae</taxon>
        <taxon>Flavobacterium</taxon>
    </lineage>
</organism>
<evidence type="ECO:0000313" key="2">
    <source>
        <dbReference type="Proteomes" id="UP000280825"/>
    </source>
</evidence>
<dbReference type="Proteomes" id="UP000280825">
    <property type="component" value="Unassembled WGS sequence"/>
</dbReference>
<keyword evidence="2" id="KW-1185">Reference proteome</keyword>
<accession>A0A432CL46</accession>
<comment type="caution">
    <text evidence="1">The sequence shown here is derived from an EMBL/GenBank/DDBJ whole genome shotgun (WGS) entry which is preliminary data.</text>
</comment>
<protein>
    <submittedName>
        <fullName evidence="1">Uncharacterized protein</fullName>
    </submittedName>
</protein>
<dbReference type="AlphaFoldDB" id="A0A432CL46"/>
<reference evidence="1 2" key="1">
    <citation type="submission" date="2018-12" db="EMBL/GenBank/DDBJ databases">
        <title>Flavobacterium sp. nov., isolated from glacier ice.</title>
        <authorList>
            <person name="Liu Q."/>
            <person name="Xin Y.-H."/>
        </authorList>
    </citation>
    <scope>NUCLEOTIDE SEQUENCE [LARGE SCALE GENOMIC DNA]</scope>
    <source>
        <strain evidence="1 2">RB1N8</strain>
    </source>
</reference>
<sequence length="92" mass="10407">MFLIVSKYLIPKGYHGLEMKNDFHELSLPAGVNNTQFEITFKNNSRLGVEEAVRKNFVIYQNNSAKDLKISNLLLLDLVACGLYDVAGKLIF</sequence>
<dbReference type="RefSeq" id="WP_126462014.1">
    <property type="nucleotide sequence ID" value="NZ_RYDJ01000011.1"/>
</dbReference>
<name>A0A432CL46_9FLAO</name>
<gene>
    <name evidence="1" type="ORF">EKL98_10180</name>
</gene>